<protein>
    <submittedName>
        <fullName evidence="5">Unannotated protein</fullName>
    </submittedName>
</protein>
<dbReference type="Gene3D" id="3.40.50.740">
    <property type="match status" value="1"/>
</dbReference>
<dbReference type="InterPro" id="IPR050123">
    <property type="entry name" value="Prok_molybdopt-oxidoreductase"/>
</dbReference>
<accession>A0A6J6XIR3</accession>
<keyword evidence="2" id="KW-0408">Iron</keyword>
<evidence type="ECO:0000259" key="4">
    <source>
        <dbReference type="Pfam" id="PF00384"/>
    </source>
</evidence>
<reference evidence="5" key="1">
    <citation type="submission" date="2020-05" db="EMBL/GenBank/DDBJ databases">
        <authorList>
            <person name="Chiriac C."/>
            <person name="Salcher M."/>
            <person name="Ghai R."/>
            <person name="Kavagutti S V."/>
        </authorList>
    </citation>
    <scope>NUCLEOTIDE SEQUENCE</scope>
</reference>
<feature type="domain" description="Molybdopterin oxidoreductase" evidence="4">
    <location>
        <begin position="19"/>
        <end position="93"/>
    </location>
</feature>
<dbReference type="Pfam" id="PF00384">
    <property type="entry name" value="Molybdopterin"/>
    <property type="match status" value="1"/>
</dbReference>
<dbReference type="GO" id="GO:0046872">
    <property type="term" value="F:metal ion binding"/>
    <property type="evidence" value="ECO:0007669"/>
    <property type="project" value="UniProtKB-KW"/>
</dbReference>
<organism evidence="5">
    <name type="scientific">freshwater metagenome</name>
    <dbReference type="NCBI Taxonomy" id="449393"/>
    <lineage>
        <taxon>unclassified sequences</taxon>
        <taxon>metagenomes</taxon>
        <taxon>ecological metagenomes</taxon>
    </lineage>
</organism>
<dbReference type="GO" id="GO:0003954">
    <property type="term" value="F:NADH dehydrogenase activity"/>
    <property type="evidence" value="ECO:0007669"/>
    <property type="project" value="TreeGrafter"/>
</dbReference>
<evidence type="ECO:0000256" key="1">
    <source>
        <dbReference type="ARBA" id="ARBA00022723"/>
    </source>
</evidence>
<dbReference type="EMBL" id="CAFAAG010000073">
    <property type="protein sequence ID" value="CAB4795643.1"/>
    <property type="molecule type" value="Genomic_DNA"/>
</dbReference>
<dbReference type="PANTHER" id="PTHR43105:SF10">
    <property type="entry name" value="NADH-QUINONE OXIDOREDUCTASE SUBUNIT G"/>
    <property type="match status" value="1"/>
</dbReference>
<proteinExistence type="predicted"/>
<keyword evidence="1" id="KW-0479">Metal-binding</keyword>
<evidence type="ECO:0000256" key="3">
    <source>
        <dbReference type="ARBA" id="ARBA00023014"/>
    </source>
</evidence>
<keyword evidence="3" id="KW-0411">Iron-sulfur</keyword>
<dbReference type="GO" id="GO:0016020">
    <property type="term" value="C:membrane"/>
    <property type="evidence" value="ECO:0007669"/>
    <property type="project" value="TreeGrafter"/>
</dbReference>
<dbReference type="GO" id="GO:0051536">
    <property type="term" value="F:iron-sulfur cluster binding"/>
    <property type="evidence" value="ECO:0007669"/>
    <property type="project" value="UniProtKB-KW"/>
</dbReference>
<gene>
    <name evidence="5" type="ORF">UFOPK2975_00943</name>
</gene>
<dbReference type="InterPro" id="IPR006656">
    <property type="entry name" value="Mopterin_OxRdtase"/>
</dbReference>
<evidence type="ECO:0000256" key="2">
    <source>
        <dbReference type="ARBA" id="ARBA00023004"/>
    </source>
</evidence>
<evidence type="ECO:0000313" key="5">
    <source>
        <dbReference type="EMBL" id="CAB4795643.1"/>
    </source>
</evidence>
<dbReference type="PANTHER" id="PTHR43105">
    <property type="entry name" value="RESPIRATORY NITRATE REDUCTASE"/>
    <property type="match status" value="1"/>
</dbReference>
<dbReference type="SUPFAM" id="SSF53706">
    <property type="entry name" value="Formate dehydrogenase/DMSO reductase, domains 1-3"/>
    <property type="match status" value="1"/>
</dbReference>
<sequence length="94" mass="10447">MNMGRKKNSKRHEYAPLTRITEPMVRDNGVLRTASWDEALARAAAGFQSVKDAYGPDAIGFFSCSKSTNELNFMVQKFARAVIGTNNIDSCNRT</sequence>
<name>A0A6J6XIR3_9ZZZZ</name>
<dbReference type="AlphaFoldDB" id="A0A6J6XIR3"/>
<dbReference type="GO" id="GO:0022904">
    <property type="term" value="P:respiratory electron transport chain"/>
    <property type="evidence" value="ECO:0007669"/>
    <property type="project" value="TreeGrafter"/>
</dbReference>